<evidence type="ECO:0000313" key="2">
    <source>
        <dbReference type="Proteomes" id="UP000051952"/>
    </source>
</evidence>
<protein>
    <submittedName>
        <fullName evidence="1">Uncharacterized protein</fullName>
    </submittedName>
</protein>
<sequence>MRTCRYSDVTNLCAARCCHLRSIRTTAEADECLNRLHILHLEWDALVIYVRHCENSLLTKCNIVLPFGWQHITK</sequence>
<dbReference type="Proteomes" id="UP000051952">
    <property type="component" value="Unassembled WGS sequence"/>
</dbReference>
<dbReference type="VEuPathDB" id="TriTrypDB:BSAL_86635"/>
<gene>
    <name evidence="1" type="ORF">BSAL_86635</name>
</gene>
<proteinExistence type="predicted"/>
<dbReference type="EMBL" id="CYKH01001061">
    <property type="protein sequence ID" value="CUG81325.1"/>
    <property type="molecule type" value="Genomic_DNA"/>
</dbReference>
<reference evidence="2" key="1">
    <citation type="submission" date="2015-09" db="EMBL/GenBank/DDBJ databases">
        <authorList>
            <consortium name="Pathogen Informatics"/>
        </authorList>
    </citation>
    <scope>NUCLEOTIDE SEQUENCE [LARGE SCALE GENOMIC DNA]</scope>
    <source>
        <strain evidence="2">Lake Konstanz</strain>
    </source>
</reference>
<accession>A0A0S4J590</accession>
<evidence type="ECO:0000313" key="1">
    <source>
        <dbReference type="EMBL" id="CUG81325.1"/>
    </source>
</evidence>
<dbReference type="AlphaFoldDB" id="A0A0S4J590"/>
<name>A0A0S4J590_BODSA</name>
<organism evidence="1 2">
    <name type="scientific">Bodo saltans</name>
    <name type="common">Flagellated protozoan</name>
    <dbReference type="NCBI Taxonomy" id="75058"/>
    <lineage>
        <taxon>Eukaryota</taxon>
        <taxon>Discoba</taxon>
        <taxon>Euglenozoa</taxon>
        <taxon>Kinetoplastea</taxon>
        <taxon>Metakinetoplastina</taxon>
        <taxon>Eubodonida</taxon>
        <taxon>Bodonidae</taxon>
        <taxon>Bodo</taxon>
    </lineage>
</organism>
<keyword evidence="2" id="KW-1185">Reference proteome</keyword>